<evidence type="ECO:0000256" key="9">
    <source>
        <dbReference type="ARBA" id="ARBA00023303"/>
    </source>
</evidence>
<keyword evidence="8" id="KW-0868">Chloride</keyword>
<feature type="transmembrane region" description="Helical" evidence="10">
    <location>
        <begin position="360"/>
        <end position="385"/>
    </location>
</feature>
<proteinExistence type="predicted"/>
<dbReference type="InterPro" id="IPR001807">
    <property type="entry name" value="ClC"/>
</dbReference>
<evidence type="ECO:0000256" key="2">
    <source>
        <dbReference type="ARBA" id="ARBA00022448"/>
    </source>
</evidence>
<feature type="transmembrane region" description="Helical" evidence="10">
    <location>
        <begin position="230"/>
        <end position="253"/>
    </location>
</feature>
<evidence type="ECO:0000313" key="12">
    <source>
        <dbReference type="Proteomes" id="UP000323671"/>
    </source>
</evidence>
<name>A0A5C1EBS7_9RHOO</name>
<dbReference type="GO" id="GO:0005254">
    <property type="term" value="F:chloride channel activity"/>
    <property type="evidence" value="ECO:0007669"/>
    <property type="project" value="UniProtKB-KW"/>
</dbReference>
<protein>
    <submittedName>
        <fullName evidence="11">Chloride channel protein</fullName>
    </submittedName>
</protein>
<dbReference type="InterPro" id="IPR014743">
    <property type="entry name" value="Cl-channel_core"/>
</dbReference>
<dbReference type="KEGG" id="otr:OTERR_22220"/>
<dbReference type="RefSeq" id="WP_149425816.1">
    <property type="nucleotide sequence ID" value="NZ_CP022579.1"/>
</dbReference>
<evidence type="ECO:0000256" key="1">
    <source>
        <dbReference type="ARBA" id="ARBA00004141"/>
    </source>
</evidence>
<feature type="transmembrane region" description="Helical" evidence="10">
    <location>
        <begin position="158"/>
        <end position="182"/>
    </location>
</feature>
<evidence type="ECO:0000256" key="8">
    <source>
        <dbReference type="ARBA" id="ARBA00023214"/>
    </source>
</evidence>
<evidence type="ECO:0000256" key="5">
    <source>
        <dbReference type="ARBA" id="ARBA00023065"/>
    </source>
</evidence>
<dbReference type="EMBL" id="CP022579">
    <property type="protein sequence ID" value="QEL65698.1"/>
    <property type="molecule type" value="Genomic_DNA"/>
</dbReference>
<dbReference type="InterPro" id="IPR050368">
    <property type="entry name" value="ClC-type_chloride_channel"/>
</dbReference>
<feature type="transmembrane region" description="Helical" evidence="10">
    <location>
        <begin position="273"/>
        <end position="299"/>
    </location>
</feature>
<evidence type="ECO:0000256" key="7">
    <source>
        <dbReference type="ARBA" id="ARBA00023173"/>
    </source>
</evidence>
<feature type="transmembrane region" description="Helical" evidence="10">
    <location>
        <begin position="21"/>
        <end position="43"/>
    </location>
</feature>
<evidence type="ECO:0000313" key="11">
    <source>
        <dbReference type="EMBL" id="QEL65698.1"/>
    </source>
</evidence>
<keyword evidence="4 10" id="KW-1133">Transmembrane helix</keyword>
<dbReference type="CDD" id="cd01034">
    <property type="entry name" value="EriC_like"/>
    <property type="match status" value="1"/>
</dbReference>
<evidence type="ECO:0000256" key="10">
    <source>
        <dbReference type="SAM" id="Phobius"/>
    </source>
</evidence>
<feature type="transmembrane region" description="Helical" evidence="10">
    <location>
        <begin position="55"/>
        <end position="72"/>
    </location>
</feature>
<keyword evidence="3 10" id="KW-0812">Transmembrane</keyword>
<feature type="transmembrane region" description="Helical" evidence="10">
    <location>
        <begin position="311"/>
        <end position="329"/>
    </location>
</feature>
<gene>
    <name evidence="11" type="ORF">OTERR_22220</name>
</gene>
<keyword evidence="6 10" id="KW-0472">Membrane</keyword>
<feature type="transmembrane region" description="Helical" evidence="10">
    <location>
        <begin position="194"/>
        <end position="218"/>
    </location>
</feature>
<sequence length="434" mass="45237">MNVAFLKRQFNSNRWRVRATLWMAALLAGGMVVFFAKLAEWALHLFDGLVAGRPWLPFLLAPAIGMATVWLTRRYVPGAQGSGIPQVIAATRIAAKGGEVGGLVSLRIAAGKVLLGGFALLGGFSAGREGPSVQVAASILHFSHRFLPYSRAIRPQDLLIAGGAAGIAAAFNTPLAGIVFAIEELGRRLEARTSGVLVSTIIIAGLVAIALLGNYNYFGKLKVAALGESVILPVLAGGLATGLLGGLFSRLMLWSLYRKDSPLWQWRARHPVVFAGACGLAVALLGLVSAGASYGSGYAITAQVVAGEVQLPWYVVIARFLATLASYFSGIPGGIFAPSLAIGAGLGSTLAQLQASADAIPLIALCMAGFLAAVTQSPITSAIIVMEMVDGHEMVISLMAIALLAKAVSSRISPELYQKLATGWLPVPRKGPEA</sequence>
<keyword evidence="9" id="KW-0407">Ion channel</keyword>
<organism evidence="11 12">
    <name type="scientific">Oryzomicrobium terrae</name>
    <dbReference type="NCBI Taxonomy" id="1735038"/>
    <lineage>
        <taxon>Bacteria</taxon>
        <taxon>Pseudomonadati</taxon>
        <taxon>Pseudomonadota</taxon>
        <taxon>Betaproteobacteria</taxon>
        <taxon>Rhodocyclales</taxon>
        <taxon>Rhodocyclaceae</taxon>
        <taxon>Oryzomicrobium</taxon>
    </lineage>
</organism>
<dbReference type="Proteomes" id="UP000323671">
    <property type="component" value="Chromosome"/>
</dbReference>
<dbReference type="PRINTS" id="PR00762">
    <property type="entry name" value="CLCHANNEL"/>
</dbReference>
<dbReference type="AlphaFoldDB" id="A0A5C1EBS7"/>
<comment type="subcellular location">
    <subcellularLocation>
        <location evidence="1">Membrane</location>
        <topology evidence="1">Multi-pass membrane protein</topology>
    </subcellularLocation>
</comment>
<dbReference type="PANTHER" id="PTHR43427:SF6">
    <property type="entry name" value="CHLORIDE CHANNEL PROTEIN CLC-E"/>
    <property type="match status" value="1"/>
</dbReference>
<evidence type="ECO:0000256" key="6">
    <source>
        <dbReference type="ARBA" id="ARBA00023136"/>
    </source>
</evidence>
<dbReference type="Pfam" id="PF00654">
    <property type="entry name" value="Voltage_CLC"/>
    <property type="match status" value="1"/>
</dbReference>
<dbReference type="SUPFAM" id="SSF81340">
    <property type="entry name" value="Clc chloride channel"/>
    <property type="match status" value="1"/>
</dbReference>
<dbReference type="PANTHER" id="PTHR43427">
    <property type="entry name" value="CHLORIDE CHANNEL PROTEIN CLC-E"/>
    <property type="match status" value="1"/>
</dbReference>
<evidence type="ECO:0000256" key="3">
    <source>
        <dbReference type="ARBA" id="ARBA00022692"/>
    </source>
</evidence>
<dbReference type="Gene3D" id="1.10.3080.10">
    <property type="entry name" value="Clc chloride channel"/>
    <property type="match status" value="1"/>
</dbReference>
<reference evidence="11 12" key="1">
    <citation type="submission" date="2017-07" db="EMBL/GenBank/DDBJ databases">
        <title>Complete genome sequence of Oryzomicrobium terrae TPP412.</title>
        <authorList>
            <person name="Chiu L.-W."/>
            <person name="Lo K.-J."/>
            <person name="Tsai Y.-M."/>
            <person name="Lin S.-S."/>
            <person name="Kuo C.-H."/>
            <person name="Liu C.-T."/>
        </authorList>
    </citation>
    <scope>NUCLEOTIDE SEQUENCE [LARGE SCALE GENOMIC DNA]</scope>
    <source>
        <strain evidence="11 12">TPP412</strain>
    </source>
</reference>
<accession>A0A5C1EBS7</accession>
<dbReference type="GO" id="GO:0034707">
    <property type="term" value="C:chloride channel complex"/>
    <property type="evidence" value="ECO:0007669"/>
    <property type="project" value="UniProtKB-KW"/>
</dbReference>
<keyword evidence="5" id="KW-0406">Ion transport</keyword>
<keyword evidence="7" id="KW-0869">Chloride channel</keyword>
<keyword evidence="12" id="KW-1185">Reference proteome</keyword>
<keyword evidence="2" id="KW-0813">Transport</keyword>
<evidence type="ECO:0000256" key="4">
    <source>
        <dbReference type="ARBA" id="ARBA00022989"/>
    </source>
</evidence>